<sequence>GLRPRHRTPAGYGPRPHPRLPGIPGEGRPPRRRPAGARTPRDRLRRSGRTGRAGGAGTGGPTATGRHRTGRRVRPRGPPPDRPHRRLAVRLRRALLRSGRRRARLGPDPLVRRRIDGRRRRAEDSDRATGKRVRVRREPGHPGTRGIDRDARHPDPAQPSPAGGRDRGTGAGGERPGRARGRRRGAARRLQPGDRRRPLHPGGQLRRRRPARPRRRRTRAALVPAAGGERRAMVGRGKARRGRVGVGRPVHRRGRRGRQRRGADHRRSDLRRGCRRLRRGRPRRGRRLLRAAPGAVPSPAGRDRRRRPRGGDRLGNRAPTLRRNLGPSERRRGVRLGAGGRVEL</sequence>
<feature type="compositionally biased region" description="Basic residues" evidence="1">
    <location>
        <begin position="178"/>
        <end position="187"/>
    </location>
</feature>
<gene>
    <name evidence="2" type="ORF">AVDCRST_MAG73-3419</name>
</gene>
<feature type="non-terminal residue" evidence="2">
    <location>
        <position position="1"/>
    </location>
</feature>
<dbReference type="AlphaFoldDB" id="A0A6J4UR46"/>
<name>A0A6J4UR46_9BACT</name>
<proteinExistence type="predicted"/>
<feature type="compositionally biased region" description="Basic and acidic residues" evidence="1">
    <location>
        <begin position="136"/>
        <end position="155"/>
    </location>
</feature>
<feature type="compositionally biased region" description="Basic residues" evidence="1">
    <location>
        <begin position="83"/>
        <end position="104"/>
    </location>
</feature>
<accession>A0A6J4UR46</accession>
<feature type="compositionally biased region" description="Basic and acidic residues" evidence="1">
    <location>
        <begin position="261"/>
        <end position="272"/>
    </location>
</feature>
<feature type="compositionally biased region" description="Basic residues" evidence="1">
    <location>
        <begin position="237"/>
        <end position="260"/>
    </location>
</feature>
<evidence type="ECO:0000313" key="2">
    <source>
        <dbReference type="EMBL" id="CAA9557454.1"/>
    </source>
</evidence>
<organism evidence="2">
    <name type="scientific">uncultured Thermomicrobiales bacterium</name>
    <dbReference type="NCBI Taxonomy" id="1645740"/>
    <lineage>
        <taxon>Bacteria</taxon>
        <taxon>Pseudomonadati</taxon>
        <taxon>Thermomicrobiota</taxon>
        <taxon>Thermomicrobia</taxon>
        <taxon>Thermomicrobiales</taxon>
        <taxon>environmental samples</taxon>
    </lineage>
</organism>
<feature type="region of interest" description="Disordered" evidence="1">
    <location>
        <begin position="1"/>
        <end position="344"/>
    </location>
</feature>
<dbReference type="EMBL" id="CADCWE010000225">
    <property type="protein sequence ID" value="CAA9557454.1"/>
    <property type="molecule type" value="Genomic_DNA"/>
</dbReference>
<protein>
    <submittedName>
        <fullName evidence="2">Uncharacterized protein</fullName>
    </submittedName>
</protein>
<feature type="non-terminal residue" evidence="2">
    <location>
        <position position="344"/>
    </location>
</feature>
<feature type="compositionally biased region" description="Basic residues" evidence="1">
    <location>
        <begin position="205"/>
        <end position="219"/>
    </location>
</feature>
<evidence type="ECO:0000256" key="1">
    <source>
        <dbReference type="SAM" id="MobiDB-lite"/>
    </source>
</evidence>
<reference evidence="2" key="1">
    <citation type="submission" date="2020-02" db="EMBL/GenBank/DDBJ databases">
        <authorList>
            <person name="Meier V. D."/>
        </authorList>
    </citation>
    <scope>NUCLEOTIDE SEQUENCE</scope>
    <source>
        <strain evidence="2">AVDCRST_MAG73</strain>
    </source>
</reference>
<feature type="compositionally biased region" description="Gly residues" evidence="1">
    <location>
        <begin position="51"/>
        <end position="62"/>
    </location>
</feature>
<feature type="compositionally biased region" description="Basic residues" evidence="1">
    <location>
        <begin position="273"/>
        <end position="289"/>
    </location>
</feature>
<feature type="compositionally biased region" description="Basic residues" evidence="1">
    <location>
        <begin position="65"/>
        <end position="75"/>
    </location>
</feature>